<dbReference type="InterPro" id="IPR036188">
    <property type="entry name" value="FAD/NAD-bd_sf"/>
</dbReference>
<reference evidence="2 3" key="1">
    <citation type="submission" date="2018-10" db="EMBL/GenBank/DDBJ databases">
        <title>Genomic Encyclopedia of Archaeal and Bacterial Type Strains, Phase II (KMG-II): from individual species to whole genera.</title>
        <authorList>
            <person name="Goeker M."/>
        </authorList>
    </citation>
    <scope>NUCLEOTIDE SEQUENCE [LARGE SCALE GENOMIC DNA]</scope>
    <source>
        <strain evidence="2 3">DSM 29466</strain>
    </source>
</reference>
<keyword evidence="3" id="KW-1185">Reference proteome</keyword>
<dbReference type="Pfam" id="PF01593">
    <property type="entry name" value="Amino_oxidase"/>
    <property type="match status" value="1"/>
</dbReference>
<dbReference type="RefSeq" id="WP_121023846.1">
    <property type="nucleotide sequence ID" value="NZ_RCCE01000003.1"/>
</dbReference>
<dbReference type="AlphaFoldDB" id="A0A497WFE9"/>
<evidence type="ECO:0000313" key="2">
    <source>
        <dbReference type="EMBL" id="RLJ51838.1"/>
    </source>
</evidence>
<protein>
    <recommendedName>
        <fullName evidence="1">Amine oxidase domain-containing protein</fullName>
    </recommendedName>
</protein>
<dbReference type="InterPro" id="IPR002937">
    <property type="entry name" value="Amino_oxidase"/>
</dbReference>
<evidence type="ECO:0000259" key="1">
    <source>
        <dbReference type="Pfam" id="PF01593"/>
    </source>
</evidence>
<dbReference type="PANTHER" id="PTHR42923:SF17">
    <property type="entry name" value="AMINE OXIDASE DOMAIN-CONTAINING PROTEIN"/>
    <property type="match status" value="1"/>
</dbReference>
<dbReference type="PANTHER" id="PTHR42923">
    <property type="entry name" value="PROTOPORPHYRINOGEN OXIDASE"/>
    <property type="match status" value="1"/>
</dbReference>
<dbReference type="OrthoDB" id="20837at2"/>
<gene>
    <name evidence="2" type="ORF">BCF46_2063</name>
</gene>
<dbReference type="Gene3D" id="3.50.50.60">
    <property type="entry name" value="FAD/NAD(P)-binding domain"/>
    <property type="match status" value="1"/>
</dbReference>
<comment type="caution">
    <text evidence="2">The sequence shown here is derived from an EMBL/GenBank/DDBJ whole genome shotgun (WGS) entry which is preliminary data.</text>
</comment>
<dbReference type="EMBL" id="RCCE01000003">
    <property type="protein sequence ID" value="RLJ51838.1"/>
    <property type="molecule type" value="Genomic_DNA"/>
</dbReference>
<dbReference type="InterPro" id="IPR050464">
    <property type="entry name" value="Zeta_carotene_desat/Oxidored"/>
</dbReference>
<dbReference type="GO" id="GO:0016491">
    <property type="term" value="F:oxidoreductase activity"/>
    <property type="evidence" value="ECO:0007669"/>
    <property type="project" value="InterPro"/>
</dbReference>
<dbReference type="Proteomes" id="UP000269157">
    <property type="component" value="Unassembled WGS sequence"/>
</dbReference>
<name>A0A497WFE9_9RHOB</name>
<dbReference type="SUPFAM" id="SSF51905">
    <property type="entry name" value="FAD/NAD(P)-binding domain"/>
    <property type="match status" value="1"/>
</dbReference>
<dbReference type="Gene3D" id="1.10.405.20">
    <property type="match status" value="1"/>
</dbReference>
<sequence>MPFEPMTVAPKCIAVIGAGISGMGAAYMLSKSHHVTLFEAEPRLGGHARTIVAGKRGDQPVDTGFIVFNEKNYPHLVNLFAELGVETVKSNMSFGASIGGGKLEYGLHSIDAIFAQRRNAMDPRFLRMIRDIVRFNARAVEVAKDPGISISELLGQLGTGSWFKDKYLLPFTGAIWSTPIERMESFPAQAMIRFMQNHALLGYSDQHQWHTVKNGSTQYVSKLETRLRNQGVDIRLGAPISSVTRALTHVEVTPIGGTPERFDEVVFAAHSNQSLAMLSDASVTERGALSAVRYQPNEAVLHADASMMPKRRKVWASWVYCEDKHKSSDKIDLTYWMNSLQSIPDDDPLFVTLNSTRTIREELIYDTKTFYHPVYDVAALKAQDAISAMNGTNRTWFCGAWMKNGFHEDGLSSAVDVARAFASKFEAVEAA</sequence>
<organism evidence="2 3">
    <name type="scientific">Litoreibacter meonggei</name>
    <dbReference type="NCBI Taxonomy" id="1049199"/>
    <lineage>
        <taxon>Bacteria</taxon>
        <taxon>Pseudomonadati</taxon>
        <taxon>Pseudomonadota</taxon>
        <taxon>Alphaproteobacteria</taxon>
        <taxon>Rhodobacterales</taxon>
        <taxon>Roseobacteraceae</taxon>
        <taxon>Litoreibacter</taxon>
    </lineage>
</organism>
<proteinExistence type="predicted"/>
<evidence type="ECO:0000313" key="3">
    <source>
        <dbReference type="Proteomes" id="UP000269157"/>
    </source>
</evidence>
<accession>A0A497WFE9</accession>
<dbReference type="Gene3D" id="3.30.70.1990">
    <property type="match status" value="1"/>
</dbReference>
<feature type="domain" description="Amine oxidase" evidence="1">
    <location>
        <begin position="20"/>
        <end position="294"/>
    </location>
</feature>